<evidence type="ECO:0000313" key="2">
    <source>
        <dbReference type="EMBL" id="KAF2684369.1"/>
    </source>
</evidence>
<keyword evidence="1" id="KW-0472">Membrane</keyword>
<keyword evidence="3" id="KW-1185">Reference proteome</keyword>
<keyword evidence="1" id="KW-0812">Transmembrane</keyword>
<reference evidence="2" key="1">
    <citation type="journal article" date="2020" name="Stud. Mycol.">
        <title>101 Dothideomycetes genomes: a test case for predicting lifestyles and emergence of pathogens.</title>
        <authorList>
            <person name="Haridas S."/>
            <person name="Albert R."/>
            <person name="Binder M."/>
            <person name="Bloem J."/>
            <person name="Labutti K."/>
            <person name="Salamov A."/>
            <person name="Andreopoulos B."/>
            <person name="Baker S."/>
            <person name="Barry K."/>
            <person name="Bills G."/>
            <person name="Bluhm B."/>
            <person name="Cannon C."/>
            <person name="Castanera R."/>
            <person name="Culley D."/>
            <person name="Daum C."/>
            <person name="Ezra D."/>
            <person name="Gonzalez J."/>
            <person name="Henrissat B."/>
            <person name="Kuo A."/>
            <person name="Liang C."/>
            <person name="Lipzen A."/>
            <person name="Lutzoni F."/>
            <person name="Magnuson J."/>
            <person name="Mondo S."/>
            <person name="Nolan M."/>
            <person name="Ohm R."/>
            <person name="Pangilinan J."/>
            <person name="Park H.-J."/>
            <person name="Ramirez L."/>
            <person name="Alfaro M."/>
            <person name="Sun H."/>
            <person name="Tritt A."/>
            <person name="Yoshinaga Y."/>
            <person name="Zwiers L.-H."/>
            <person name="Turgeon B."/>
            <person name="Goodwin S."/>
            <person name="Spatafora J."/>
            <person name="Crous P."/>
            <person name="Grigoriev I."/>
        </authorList>
    </citation>
    <scope>NUCLEOTIDE SEQUENCE</scope>
    <source>
        <strain evidence="2">CBS 122367</strain>
    </source>
</reference>
<accession>A0A6G1J2K0</accession>
<proteinExistence type="predicted"/>
<gene>
    <name evidence="2" type="ORF">K458DRAFT_31028</name>
</gene>
<dbReference type="Proteomes" id="UP000799291">
    <property type="component" value="Unassembled WGS sequence"/>
</dbReference>
<dbReference type="EMBL" id="MU005581">
    <property type="protein sequence ID" value="KAF2684369.1"/>
    <property type="molecule type" value="Genomic_DNA"/>
</dbReference>
<dbReference type="AlphaFoldDB" id="A0A6G1J2K0"/>
<protein>
    <submittedName>
        <fullName evidence="2">Uncharacterized protein</fullName>
    </submittedName>
</protein>
<feature type="transmembrane region" description="Helical" evidence="1">
    <location>
        <begin position="6"/>
        <end position="30"/>
    </location>
</feature>
<keyword evidence="1" id="KW-1133">Transmembrane helix</keyword>
<evidence type="ECO:0000256" key="1">
    <source>
        <dbReference type="SAM" id="Phobius"/>
    </source>
</evidence>
<evidence type="ECO:0000313" key="3">
    <source>
        <dbReference type="Proteomes" id="UP000799291"/>
    </source>
</evidence>
<name>A0A6G1J2K0_9PLEO</name>
<sequence length="109" mass="11829">MGKTSWALICGVIVNVIALLVISPLSAALLTSDKVVVPQTIVFKRLTPKPGAQILVNATRETYFRTMSALTRKISTSTWLSDTLLTLPFWPASEDAQLGLDLTSSHGSW</sequence>
<dbReference type="OrthoDB" id="3248909at2759"/>
<organism evidence="2 3">
    <name type="scientific">Lentithecium fluviatile CBS 122367</name>
    <dbReference type="NCBI Taxonomy" id="1168545"/>
    <lineage>
        <taxon>Eukaryota</taxon>
        <taxon>Fungi</taxon>
        <taxon>Dikarya</taxon>
        <taxon>Ascomycota</taxon>
        <taxon>Pezizomycotina</taxon>
        <taxon>Dothideomycetes</taxon>
        <taxon>Pleosporomycetidae</taxon>
        <taxon>Pleosporales</taxon>
        <taxon>Massarineae</taxon>
        <taxon>Lentitheciaceae</taxon>
        <taxon>Lentithecium</taxon>
    </lineage>
</organism>